<gene>
    <name evidence="2" type="ORF">NQ317_008653</name>
</gene>
<proteinExistence type="predicted"/>
<keyword evidence="3" id="KW-1185">Reference proteome</keyword>
<dbReference type="Proteomes" id="UP001162164">
    <property type="component" value="Unassembled WGS sequence"/>
</dbReference>
<reference evidence="2" key="1">
    <citation type="journal article" date="2023" name="Insect Mol. Biol.">
        <title>Genome sequencing provides insights into the evolution of gene families encoding plant cell wall-degrading enzymes in longhorned beetles.</title>
        <authorList>
            <person name="Shin N.R."/>
            <person name="Okamura Y."/>
            <person name="Kirsch R."/>
            <person name="Pauchet Y."/>
        </authorList>
    </citation>
    <scope>NUCLEOTIDE SEQUENCE</scope>
    <source>
        <strain evidence="2">MMC_N1</strain>
    </source>
</reference>
<dbReference type="EMBL" id="JAPWTJ010000053">
    <property type="protein sequence ID" value="KAJ8983951.1"/>
    <property type="molecule type" value="Genomic_DNA"/>
</dbReference>
<name>A0ABQ9K1J8_9CUCU</name>
<evidence type="ECO:0000313" key="3">
    <source>
        <dbReference type="Proteomes" id="UP001162164"/>
    </source>
</evidence>
<evidence type="ECO:0000256" key="1">
    <source>
        <dbReference type="SAM" id="MobiDB-lite"/>
    </source>
</evidence>
<comment type="caution">
    <text evidence="2">The sequence shown here is derived from an EMBL/GenBank/DDBJ whole genome shotgun (WGS) entry which is preliminary data.</text>
</comment>
<sequence length="243" mass="28290">MLLLQNFGDQRDENCLNQDLVNLRQKPNETPNQFHEKIEAEAVFKRDFFTKQALKTFLAGLREPLGPIIRAMRPTTLAQALQFISEEDNFRPQFPQMNMQQRPNAFPYSNSFSQFPRNPINIQRHPNPPTPRFPTNNQVFGKPINVWKPNPSNAPTQNKPTPMSVSTRNTSTQFRKPYQNNFFSNNGQKPTVIAEELFNTEFCDNQEPDNTLEGSYEVEESYDTLPEEQYENFQENPNLIEET</sequence>
<organism evidence="2 3">
    <name type="scientific">Molorchus minor</name>
    <dbReference type="NCBI Taxonomy" id="1323400"/>
    <lineage>
        <taxon>Eukaryota</taxon>
        <taxon>Metazoa</taxon>
        <taxon>Ecdysozoa</taxon>
        <taxon>Arthropoda</taxon>
        <taxon>Hexapoda</taxon>
        <taxon>Insecta</taxon>
        <taxon>Pterygota</taxon>
        <taxon>Neoptera</taxon>
        <taxon>Endopterygota</taxon>
        <taxon>Coleoptera</taxon>
        <taxon>Polyphaga</taxon>
        <taxon>Cucujiformia</taxon>
        <taxon>Chrysomeloidea</taxon>
        <taxon>Cerambycidae</taxon>
        <taxon>Lamiinae</taxon>
        <taxon>Monochamini</taxon>
        <taxon>Molorchus</taxon>
    </lineage>
</organism>
<feature type="region of interest" description="Disordered" evidence="1">
    <location>
        <begin position="146"/>
        <end position="168"/>
    </location>
</feature>
<feature type="compositionally biased region" description="Polar residues" evidence="1">
    <location>
        <begin position="150"/>
        <end position="168"/>
    </location>
</feature>
<evidence type="ECO:0000313" key="2">
    <source>
        <dbReference type="EMBL" id="KAJ8983951.1"/>
    </source>
</evidence>
<protein>
    <submittedName>
        <fullName evidence="2">Uncharacterized protein</fullName>
    </submittedName>
</protein>
<accession>A0ABQ9K1J8</accession>